<organism evidence="2 3">
    <name type="scientific">Nocardiopsis lambiniae</name>
    <dbReference type="NCBI Taxonomy" id="3075539"/>
    <lineage>
        <taxon>Bacteria</taxon>
        <taxon>Bacillati</taxon>
        <taxon>Actinomycetota</taxon>
        <taxon>Actinomycetes</taxon>
        <taxon>Streptosporangiales</taxon>
        <taxon>Nocardiopsidaceae</taxon>
        <taxon>Nocardiopsis</taxon>
    </lineage>
</organism>
<name>A0ABU2M7A5_9ACTN</name>
<gene>
    <name evidence="2" type="ORF">RM479_08795</name>
</gene>
<dbReference type="Pfam" id="PF13560">
    <property type="entry name" value="HTH_31"/>
    <property type="match status" value="1"/>
</dbReference>
<dbReference type="SMART" id="SM00530">
    <property type="entry name" value="HTH_XRE"/>
    <property type="match status" value="1"/>
</dbReference>
<dbReference type="SUPFAM" id="SSF47413">
    <property type="entry name" value="lambda repressor-like DNA-binding domains"/>
    <property type="match status" value="1"/>
</dbReference>
<evidence type="ECO:0000259" key="1">
    <source>
        <dbReference type="PROSITE" id="PS50943"/>
    </source>
</evidence>
<evidence type="ECO:0000313" key="3">
    <source>
        <dbReference type="Proteomes" id="UP001183390"/>
    </source>
</evidence>
<proteinExistence type="predicted"/>
<dbReference type="Proteomes" id="UP001183390">
    <property type="component" value="Unassembled WGS sequence"/>
</dbReference>
<comment type="caution">
    <text evidence="2">The sequence shown here is derived from an EMBL/GenBank/DDBJ whole genome shotgun (WGS) entry which is preliminary data.</text>
</comment>
<accession>A0ABU2M7A5</accession>
<dbReference type="Gene3D" id="1.10.260.40">
    <property type="entry name" value="lambda repressor-like DNA-binding domains"/>
    <property type="match status" value="1"/>
</dbReference>
<dbReference type="PROSITE" id="PS50943">
    <property type="entry name" value="HTH_CROC1"/>
    <property type="match status" value="1"/>
</dbReference>
<sequence length="403" mass="43497">MDPATRGQTIKRARRRRGYSQSVLAGLLGRSESWLSQVERGILTVDSHEILTRLARILHLDLAELTGTEPEAVTDMRYDAARAIERAMMRYSTLETIVAETGQEPRTDSAALLTQAHHTYAAYQAARYDEVGRRLPRLIREAEAAAHTPAADRSATCAARAMVYNTTAALLRRVGEKHLAWQAADRAMTAATWSDDPLLAAVGAYRLAYVFISRGHPTEAAELAMGAASALDRRMRPGTPEELSVYGGLHLAAATAAAAGFDRTAVPRLLAQARRAADRLGADRNLHGTAFGPTNVAIHTISTSIAIGDARTAIDTGEALDVGSLPAGLVGRRAQVCLDLARAYTQKRQDAAAVHTLVDAERIAPELIRYHSGTAAVLTELLRREHRRSTPELRPLAARAGVA</sequence>
<dbReference type="EMBL" id="JAVREP010000004">
    <property type="protein sequence ID" value="MDT0328510.1"/>
    <property type="molecule type" value="Genomic_DNA"/>
</dbReference>
<dbReference type="CDD" id="cd00093">
    <property type="entry name" value="HTH_XRE"/>
    <property type="match status" value="1"/>
</dbReference>
<feature type="domain" description="HTH cro/C1-type" evidence="1">
    <location>
        <begin position="10"/>
        <end position="65"/>
    </location>
</feature>
<reference evidence="3" key="1">
    <citation type="submission" date="2023-07" db="EMBL/GenBank/DDBJ databases">
        <title>30 novel species of actinomycetes from the DSMZ collection.</title>
        <authorList>
            <person name="Nouioui I."/>
        </authorList>
    </citation>
    <scope>NUCLEOTIDE SEQUENCE [LARGE SCALE GENOMIC DNA]</scope>
    <source>
        <strain evidence="3">DSM 44743</strain>
    </source>
</reference>
<keyword evidence="3" id="KW-1185">Reference proteome</keyword>
<protein>
    <submittedName>
        <fullName evidence="2">Helix-turn-helix transcriptional regulator</fullName>
    </submittedName>
</protein>
<dbReference type="RefSeq" id="WP_311511224.1">
    <property type="nucleotide sequence ID" value="NZ_JAVREP010000004.1"/>
</dbReference>
<dbReference type="InterPro" id="IPR010982">
    <property type="entry name" value="Lambda_DNA-bd_dom_sf"/>
</dbReference>
<dbReference type="InterPro" id="IPR001387">
    <property type="entry name" value="Cro/C1-type_HTH"/>
</dbReference>
<evidence type="ECO:0000313" key="2">
    <source>
        <dbReference type="EMBL" id="MDT0328510.1"/>
    </source>
</evidence>